<name>A0A512J4A8_9HYPH</name>
<evidence type="ECO:0000313" key="3">
    <source>
        <dbReference type="EMBL" id="GLS63617.1"/>
    </source>
</evidence>
<dbReference type="Proteomes" id="UP000321960">
    <property type="component" value="Unassembled WGS sequence"/>
</dbReference>
<feature type="region of interest" description="Disordered" evidence="1">
    <location>
        <begin position="1"/>
        <end position="26"/>
    </location>
</feature>
<evidence type="ECO:0000313" key="2">
    <source>
        <dbReference type="EMBL" id="GEP04791.1"/>
    </source>
</evidence>
<reference evidence="3" key="1">
    <citation type="journal article" date="2014" name="Int. J. Syst. Evol. Microbiol.">
        <title>Complete genome of a new Firmicutes species belonging to the dominant human colonic microbiota ('Ruminococcus bicirculans') reveals two chromosomes and a selective capacity to utilize plant glucans.</title>
        <authorList>
            <consortium name="NISC Comparative Sequencing Program"/>
            <person name="Wegmann U."/>
            <person name="Louis P."/>
            <person name="Goesmann A."/>
            <person name="Henrissat B."/>
            <person name="Duncan S.H."/>
            <person name="Flint H.J."/>
        </authorList>
    </citation>
    <scope>NUCLEOTIDE SEQUENCE</scope>
    <source>
        <strain evidence="3">NBRC 107715</strain>
    </source>
</reference>
<comment type="caution">
    <text evidence="2">The sequence shown here is derived from an EMBL/GenBank/DDBJ whole genome shotgun (WGS) entry which is preliminary data.</text>
</comment>
<proteinExistence type="predicted"/>
<reference evidence="3" key="4">
    <citation type="submission" date="2023-01" db="EMBL/GenBank/DDBJ databases">
        <title>Draft genome sequence of Methylobacterium oxalidis strain NBRC 107715.</title>
        <authorList>
            <person name="Sun Q."/>
            <person name="Mori K."/>
        </authorList>
    </citation>
    <scope>NUCLEOTIDE SEQUENCE</scope>
    <source>
        <strain evidence="3">NBRC 107715</strain>
    </source>
</reference>
<evidence type="ECO:0000313" key="4">
    <source>
        <dbReference type="Proteomes" id="UP000321960"/>
    </source>
</evidence>
<feature type="compositionally biased region" description="Basic residues" evidence="1">
    <location>
        <begin position="1"/>
        <end position="14"/>
    </location>
</feature>
<organism evidence="2 4">
    <name type="scientific">Methylobacterium oxalidis</name>
    <dbReference type="NCBI Taxonomy" id="944322"/>
    <lineage>
        <taxon>Bacteria</taxon>
        <taxon>Pseudomonadati</taxon>
        <taxon>Pseudomonadota</taxon>
        <taxon>Alphaproteobacteria</taxon>
        <taxon>Hyphomicrobiales</taxon>
        <taxon>Methylobacteriaceae</taxon>
        <taxon>Methylobacterium</taxon>
    </lineage>
</organism>
<reference evidence="2 4" key="3">
    <citation type="submission" date="2019-07" db="EMBL/GenBank/DDBJ databases">
        <title>Whole genome shotgun sequence of Methylobacterium oxalidis NBRC 107715.</title>
        <authorList>
            <person name="Hosoyama A."/>
            <person name="Uohara A."/>
            <person name="Ohji S."/>
            <person name="Ichikawa N."/>
        </authorList>
    </citation>
    <scope>NUCLEOTIDE SEQUENCE [LARGE SCALE GENOMIC DNA]</scope>
    <source>
        <strain evidence="2 4">NBRC 107715</strain>
    </source>
</reference>
<accession>A0A512J4A8</accession>
<keyword evidence="5" id="KW-1185">Reference proteome</keyword>
<evidence type="ECO:0000256" key="1">
    <source>
        <dbReference type="SAM" id="MobiDB-lite"/>
    </source>
</evidence>
<reference evidence="5" key="2">
    <citation type="journal article" date="2019" name="Int. J. Syst. Evol. Microbiol.">
        <title>The Global Catalogue of Microorganisms (GCM) 10K type strain sequencing project: providing services to taxonomists for standard genome sequencing and annotation.</title>
        <authorList>
            <consortium name="The Broad Institute Genomics Platform"/>
            <consortium name="The Broad Institute Genome Sequencing Center for Infectious Disease"/>
            <person name="Wu L."/>
            <person name="Ma J."/>
        </authorList>
    </citation>
    <scope>NUCLEOTIDE SEQUENCE [LARGE SCALE GENOMIC DNA]</scope>
    <source>
        <strain evidence="5">NBRC 107715</strain>
    </source>
</reference>
<dbReference type="AlphaFoldDB" id="A0A512J4A8"/>
<dbReference type="EMBL" id="BJZU01000052">
    <property type="protein sequence ID" value="GEP04791.1"/>
    <property type="molecule type" value="Genomic_DNA"/>
</dbReference>
<dbReference type="EMBL" id="BSPK01000025">
    <property type="protein sequence ID" value="GLS63617.1"/>
    <property type="molecule type" value="Genomic_DNA"/>
</dbReference>
<gene>
    <name evidence="3" type="ORF">GCM10007888_19980</name>
    <name evidence="2" type="ORF">MOX02_28290</name>
</gene>
<dbReference type="Proteomes" id="UP001156856">
    <property type="component" value="Unassembled WGS sequence"/>
</dbReference>
<protein>
    <submittedName>
        <fullName evidence="2">Uncharacterized protein</fullName>
    </submittedName>
</protein>
<evidence type="ECO:0000313" key="5">
    <source>
        <dbReference type="Proteomes" id="UP001156856"/>
    </source>
</evidence>
<sequence length="793" mass="81621">MSKHASGSKHHYHRDKPGSLSLDGLTDGRAVEGQAITAHVADPNGDPDWAIYTFWADGQIVQKGRSATYTPGYEAAGQVVTVRAWYEDGDGHTGTVRASAGAVSDSDRPGTITLAGLSGGNAVEGQAITASIADPDGLPASGIIYTFKSGSTVLQTGNASTYTPAFNLGGRALTVEVSYTDGQDHATTLVQAAGNVVDVDRAGAITLAGLTSGNTVEGQALTASVTDPDGVLATGITYTFRAGTTVLQSGTSSTYTPGYDLGGQAITVEAAYADSQGHSAVLTASGGIAQDVDRPGSLTLAGLSSGNAVEGQAITASLADADGVPAGAIFTFRAGTSVLQTGTASSFTPGFDLAGQIITVEAAYTDGQGHSEALSQTGGVVQDVNRPATLTLSGLSGGAALEEQTITATVADADGLPGGAGAITYTFRADGAVLQSGASNAFTPGFNAVGRLVTVEASFVDGQGHSEGPTAAAGVVQDAPPPLSMIFNYAFAEANLSFVDQRNIITGPDGVPHDVTGVNTLSFSDGSIQVRDGQPLVDDLYYYAKNLDVWQARIDPDLHYAAFGWREGRDPSALFSTNGYLAANPDVKAAGINPLQHYDQFGWREGRDPSALFDNEQYLTGNPDVRAAGLDPLAHYLEFGQAERRSIDAAVGRAGDIGADRGFDAEYYLLANADVARAATAAGGSSYAFARAHFDAFGWKEGRDPSAVFDTKGYLSAYADVKAAGINPLAHYDAFGWKEGRDPSTGYDTSSYLAAYADVRAAGVDPMLHYLQFGILEGRLSFADGSFSAGSVG</sequence>